<dbReference type="EMBL" id="MGAF01000037">
    <property type="protein sequence ID" value="OGK40095.1"/>
    <property type="molecule type" value="Genomic_DNA"/>
</dbReference>
<feature type="transmembrane region" description="Helical" evidence="1">
    <location>
        <begin position="242"/>
        <end position="261"/>
    </location>
</feature>
<evidence type="ECO:0008006" key="4">
    <source>
        <dbReference type="Google" id="ProtNLM"/>
    </source>
</evidence>
<evidence type="ECO:0000313" key="2">
    <source>
        <dbReference type="EMBL" id="OGK40095.1"/>
    </source>
</evidence>
<dbReference type="AlphaFoldDB" id="A0A1F7I9Q9"/>
<protein>
    <recommendedName>
        <fullName evidence="4">Histidine kinase N-terminal 7TM region domain-containing protein</fullName>
    </recommendedName>
</protein>
<sequence>MKLTKSLYFLTFFYISVAIWWVFLFLSGQKDSFNNYSFVFIYGLLPLMGGIFGIVEAKKWGLFRSALGKALFFLSLGLITWSGGETIWSYYNLILHVEIPYPSWADASFIISWPLWSLGVFYLSAATGAKFGLKKAHGKLLLLLIPIISIIFSYYLLVVVARQGSFEIAGGPVKIFFDLAYPVWDVIILTLALLVYGLSFKFLGGRFKWPVIIILFGFIINYFADFGFSYTTTVESYFNGNWVDLLFATAMFILSFGINSINTKNT</sequence>
<organism evidence="2 3">
    <name type="scientific">Candidatus Roizmanbacteria bacterium RIFCSPLOWO2_01_FULL_35_13</name>
    <dbReference type="NCBI Taxonomy" id="1802055"/>
    <lineage>
        <taxon>Bacteria</taxon>
        <taxon>Candidatus Roizmaniibacteriota</taxon>
    </lineage>
</organism>
<feature type="transmembrane region" description="Helical" evidence="1">
    <location>
        <begin position="67"/>
        <end position="91"/>
    </location>
</feature>
<dbReference type="Proteomes" id="UP000179270">
    <property type="component" value="Unassembled WGS sequence"/>
</dbReference>
<keyword evidence="1" id="KW-1133">Transmembrane helix</keyword>
<comment type="caution">
    <text evidence="2">The sequence shown here is derived from an EMBL/GenBank/DDBJ whole genome shotgun (WGS) entry which is preliminary data.</text>
</comment>
<name>A0A1F7I9Q9_9BACT</name>
<feature type="transmembrane region" description="Helical" evidence="1">
    <location>
        <begin position="211"/>
        <end position="230"/>
    </location>
</feature>
<feature type="transmembrane region" description="Helical" evidence="1">
    <location>
        <begin position="111"/>
        <end position="133"/>
    </location>
</feature>
<dbReference type="STRING" id="1802055.A3A74_02735"/>
<gene>
    <name evidence="2" type="ORF">A3A74_02735</name>
</gene>
<feature type="transmembrane region" description="Helical" evidence="1">
    <location>
        <begin position="38"/>
        <end position="55"/>
    </location>
</feature>
<accession>A0A1F7I9Q9</accession>
<feature type="transmembrane region" description="Helical" evidence="1">
    <location>
        <begin position="140"/>
        <end position="161"/>
    </location>
</feature>
<keyword evidence="1" id="KW-0812">Transmembrane</keyword>
<keyword evidence="1" id="KW-0472">Membrane</keyword>
<feature type="transmembrane region" description="Helical" evidence="1">
    <location>
        <begin position="7"/>
        <end position="26"/>
    </location>
</feature>
<evidence type="ECO:0000256" key="1">
    <source>
        <dbReference type="SAM" id="Phobius"/>
    </source>
</evidence>
<proteinExistence type="predicted"/>
<evidence type="ECO:0000313" key="3">
    <source>
        <dbReference type="Proteomes" id="UP000179270"/>
    </source>
</evidence>
<feature type="transmembrane region" description="Helical" evidence="1">
    <location>
        <begin position="181"/>
        <end position="199"/>
    </location>
</feature>
<reference evidence="2 3" key="1">
    <citation type="journal article" date="2016" name="Nat. Commun.">
        <title>Thousands of microbial genomes shed light on interconnected biogeochemical processes in an aquifer system.</title>
        <authorList>
            <person name="Anantharaman K."/>
            <person name="Brown C.T."/>
            <person name="Hug L.A."/>
            <person name="Sharon I."/>
            <person name="Castelle C.J."/>
            <person name="Probst A.J."/>
            <person name="Thomas B.C."/>
            <person name="Singh A."/>
            <person name="Wilkins M.J."/>
            <person name="Karaoz U."/>
            <person name="Brodie E.L."/>
            <person name="Williams K.H."/>
            <person name="Hubbard S.S."/>
            <person name="Banfield J.F."/>
        </authorList>
    </citation>
    <scope>NUCLEOTIDE SEQUENCE [LARGE SCALE GENOMIC DNA]</scope>
</reference>